<comment type="catalytic activity">
    <reaction evidence="2">
        <text>2 GTP = 3',3'-c-di-GMP + 2 diphosphate</text>
        <dbReference type="Rhea" id="RHEA:24898"/>
        <dbReference type="ChEBI" id="CHEBI:33019"/>
        <dbReference type="ChEBI" id="CHEBI:37565"/>
        <dbReference type="ChEBI" id="CHEBI:58805"/>
        <dbReference type="EC" id="2.7.7.65"/>
    </reaction>
</comment>
<dbReference type="InterPro" id="IPR029787">
    <property type="entry name" value="Nucleotide_cyclase"/>
</dbReference>
<keyword evidence="3" id="KW-0472">Membrane</keyword>
<gene>
    <name evidence="5" type="ORF">FM037_09255</name>
</gene>
<dbReference type="PANTHER" id="PTHR45138:SF9">
    <property type="entry name" value="DIGUANYLATE CYCLASE DGCM-RELATED"/>
    <property type="match status" value="1"/>
</dbReference>
<evidence type="ECO:0000256" key="1">
    <source>
        <dbReference type="ARBA" id="ARBA00012528"/>
    </source>
</evidence>
<keyword evidence="3" id="KW-1133">Transmembrane helix</keyword>
<dbReference type="PROSITE" id="PS50887">
    <property type="entry name" value="GGDEF"/>
    <property type="match status" value="1"/>
</dbReference>
<dbReference type="PANTHER" id="PTHR45138">
    <property type="entry name" value="REGULATORY COMPONENTS OF SENSORY TRANSDUCTION SYSTEM"/>
    <property type="match status" value="1"/>
</dbReference>
<dbReference type="Proteomes" id="UP000315947">
    <property type="component" value="Chromosome"/>
</dbReference>
<dbReference type="InterPro" id="IPR011990">
    <property type="entry name" value="TPR-like_helical_dom_sf"/>
</dbReference>
<dbReference type="CDD" id="cd01949">
    <property type="entry name" value="GGDEF"/>
    <property type="match status" value="1"/>
</dbReference>
<reference evidence="5 6" key="1">
    <citation type="submission" date="2019-07" db="EMBL/GenBank/DDBJ databases">
        <title>Shewanella sp. YLB-06 whole genomic sequence.</title>
        <authorList>
            <person name="Yu L."/>
        </authorList>
    </citation>
    <scope>NUCLEOTIDE SEQUENCE [LARGE SCALE GENOMIC DNA]</scope>
    <source>
        <strain evidence="5 6">YLB-06</strain>
    </source>
</reference>
<dbReference type="Gene3D" id="1.25.40.10">
    <property type="entry name" value="Tetratricopeptide repeat domain"/>
    <property type="match status" value="1"/>
</dbReference>
<dbReference type="SMART" id="SM00267">
    <property type="entry name" value="GGDEF"/>
    <property type="match status" value="1"/>
</dbReference>
<dbReference type="Gene3D" id="3.30.70.270">
    <property type="match status" value="1"/>
</dbReference>
<dbReference type="NCBIfam" id="TIGR00254">
    <property type="entry name" value="GGDEF"/>
    <property type="match status" value="1"/>
</dbReference>
<sequence>MYQGQFLCSSNRIMSCKIFTVLIINRLFSAELESTMSNIKMITRVIRIYEITFKKIDGVVSVFNMRELFLASIFMMISGVFSVFPTKALAEFSGNKKITQLEVTNVSPEYLDKALLKLEHIRTQQPEVVIDQLKTLSSFTSIMSQEQVYRYSLLRAHSYALSGKSEMAISLLNEQLASPFNTGLIKYKSRFLYLLANTYSHYNHYAKSLQTLHQLLPLLAEVDDIESEVYGYTLAIELLVQMNLNNEALKYAKILHKKLPNMSEARHRCFTTFSYAESLNAVFKDQVGYGTKIIDMYQDAFDECSLANEKMVMAGSLIGLGKITMQLDKLTEARLILKQALELSSSIPYPLDIADINMALAKVDMGEAKYKQALSRLNEVSELISSLKDKQLLASFYLILSEVNENLANIDAALTNRKLYLQNYLTDLGETQSKIIAFETTKLNYIEKERQIRYLNKDRELYTAKATLTELQRRNERLMNTFVFGGLVLLAIFALVMTMQKRKYKQLAQHDALTGIFNRGTAQNIAENSYIKTASKRGMFSVIMFDLDYFKRINDNYGHGTGDWVLKKVAEVINKISRSDDIFARFGGEEFALFLPGTDEAKANAMAEEYRSLIQSIETRFSGHNFNITASFGVSTSSEDDLSLDPLLHRADIAMYHSKEQGRNCVTLYKPEIEQSRSGYQKSKMALG</sequence>
<evidence type="ECO:0000313" key="6">
    <source>
        <dbReference type="Proteomes" id="UP000315947"/>
    </source>
</evidence>
<keyword evidence="3" id="KW-0812">Transmembrane</keyword>
<protein>
    <recommendedName>
        <fullName evidence="1">diguanylate cyclase</fullName>
        <ecNumber evidence="1">2.7.7.65</ecNumber>
    </recommendedName>
</protein>
<evidence type="ECO:0000313" key="5">
    <source>
        <dbReference type="EMBL" id="QDO83380.1"/>
    </source>
</evidence>
<dbReference type="EMBL" id="CP041614">
    <property type="protein sequence ID" value="QDO83380.1"/>
    <property type="molecule type" value="Genomic_DNA"/>
</dbReference>
<evidence type="ECO:0000256" key="2">
    <source>
        <dbReference type="ARBA" id="ARBA00034247"/>
    </source>
</evidence>
<keyword evidence="6" id="KW-1185">Reference proteome</keyword>
<dbReference type="SUPFAM" id="SSF55073">
    <property type="entry name" value="Nucleotide cyclase"/>
    <property type="match status" value="1"/>
</dbReference>
<accession>A0ABX5WWA7</accession>
<dbReference type="InterPro" id="IPR000160">
    <property type="entry name" value="GGDEF_dom"/>
</dbReference>
<dbReference type="SUPFAM" id="SSF48452">
    <property type="entry name" value="TPR-like"/>
    <property type="match status" value="2"/>
</dbReference>
<evidence type="ECO:0000256" key="3">
    <source>
        <dbReference type="SAM" id="Phobius"/>
    </source>
</evidence>
<name>A0ABX5WWA7_9GAMM</name>
<dbReference type="Pfam" id="PF00990">
    <property type="entry name" value="GGDEF"/>
    <property type="match status" value="1"/>
</dbReference>
<organism evidence="5 6">
    <name type="scientific">Shewanella psychropiezotolerans</name>
    <dbReference type="NCBI Taxonomy" id="2593655"/>
    <lineage>
        <taxon>Bacteria</taxon>
        <taxon>Pseudomonadati</taxon>
        <taxon>Pseudomonadota</taxon>
        <taxon>Gammaproteobacteria</taxon>
        <taxon>Alteromonadales</taxon>
        <taxon>Shewanellaceae</taxon>
        <taxon>Shewanella</taxon>
    </lineage>
</organism>
<dbReference type="InterPro" id="IPR050469">
    <property type="entry name" value="Diguanylate_Cyclase"/>
</dbReference>
<evidence type="ECO:0000259" key="4">
    <source>
        <dbReference type="PROSITE" id="PS50887"/>
    </source>
</evidence>
<feature type="transmembrane region" description="Helical" evidence="3">
    <location>
        <begin position="478"/>
        <end position="497"/>
    </location>
</feature>
<dbReference type="EC" id="2.7.7.65" evidence="1"/>
<proteinExistence type="predicted"/>
<feature type="domain" description="GGDEF" evidence="4">
    <location>
        <begin position="538"/>
        <end position="671"/>
    </location>
</feature>
<dbReference type="InterPro" id="IPR043128">
    <property type="entry name" value="Rev_trsase/Diguanyl_cyclase"/>
</dbReference>